<dbReference type="Gene3D" id="1.10.357.20">
    <property type="entry name" value="SLC41 divalent cation transporters, integral membrane domain"/>
    <property type="match status" value="1"/>
</dbReference>
<dbReference type="SMART" id="SM00116">
    <property type="entry name" value="CBS"/>
    <property type="match status" value="2"/>
</dbReference>
<dbReference type="InterPro" id="IPR000644">
    <property type="entry name" value="CBS_dom"/>
</dbReference>
<dbReference type="GO" id="GO:0046872">
    <property type="term" value="F:metal ion binding"/>
    <property type="evidence" value="ECO:0007669"/>
    <property type="project" value="UniProtKB-KW"/>
</dbReference>
<dbReference type="InterPro" id="IPR006668">
    <property type="entry name" value="Mg_transptr_MgtE_intracell_dom"/>
</dbReference>
<evidence type="ECO:0000256" key="6">
    <source>
        <dbReference type="ARBA" id="ARBA00022989"/>
    </source>
</evidence>
<feature type="transmembrane region" description="Helical" evidence="9">
    <location>
        <begin position="394"/>
        <end position="423"/>
    </location>
</feature>
<dbReference type="InterPro" id="IPR036739">
    <property type="entry name" value="SLC41_membr_dom_sf"/>
</dbReference>
<keyword evidence="6 9" id="KW-1133">Transmembrane helix</keyword>
<dbReference type="Gene3D" id="1.25.60.10">
    <property type="entry name" value="MgtE N-terminal domain-like"/>
    <property type="match status" value="1"/>
</dbReference>
<keyword evidence="12" id="KW-1185">Reference proteome</keyword>
<keyword evidence="7 9" id="KW-0472">Membrane</keyword>
<organism evidence="11 12">
    <name type="scientific">Myroides marinus</name>
    <dbReference type="NCBI Taxonomy" id="703342"/>
    <lineage>
        <taxon>Bacteria</taxon>
        <taxon>Pseudomonadati</taxon>
        <taxon>Bacteroidota</taxon>
        <taxon>Flavobacteriia</taxon>
        <taxon>Flavobacteriales</taxon>
        <taxon>Flavobacteriaceae</taxon>
        <taxon>Myroides</taxon>
    </lineage>
</organism>
<dbReference type="Proteomes" id="UP000076630">
    <property type="component" value="Unassembled WGS sequence"/>
</dbReference>
<comment type="caution">
    <text evidence="11">The sequence shown here is derived from an EMBL/GenBank/DDBJ whole genome shotgun (WGS) entry which is preliminary data.</text>
</comment>
<feature type="domain" description="CBS" evidence="10">
    <location>
        <begin position="141"/>
        <end position="204"/>
    </location>
</feature>
<name>A0A161S7U8_9FLAO</name>
<evidence type="ECO:0000256" key="2">
    <source>
        <dbReference type="ARBA" id="ARBA00009749"/>
    </source>
</evidence>
<dbReference type="PANTHER" id="PTHR43773:SF1">
    <property type="entry name" value="MAGNESIUM TRANSPORTER MGTE"/>
    <property type="match status" value="1"/>
</dbReference>
<dbReference type="InterPro" id="IPR046342">
    <property type="entry name" value="CBS_dom_sf"/>
</dbReference>
<evidence type="ECO:0000256" key="9">
    <source>
        <dbReference type="RuleBase" id="RU362011"/>
    </source>
</evidence>
<dbReference type="RefSeq" id="WP_038985265.1">
    <property type="nucleotide sequence ID" value="NZ_JACAJN010000005.1"/>
</dbReference>
<dbReference type="SUPFAM" id="SSF158791">
    <property type="entry name" value="MgtE N-terminal domain-like"/>
    <property type="match status" value="1"/>
</dbReference>
<dbReference type="OrthoDB" id="9790355at2"/>
<dbReference type="PROSITE" id="PS51371">
    <property type="entry name" value="CBS"/>
    <property type="match status" value="2"/>
</dbReference>
<comment type="subcellular location">
    <subcellularLocation>
        <location evidence="9">Cell membrane</location>
        <topology evidence="9">Multi-pass membrane protein</topology>
    </subcellularLocation>
    <subcellularLocation>
        <location evidence="1">Membrane</location>
        <topology evidence="1">Multi-pass membrane protein</topology>
    </subcellularLocation>
</comment>
<keyword evidence="4 9" id="KW-0812">Transmembrane</keyword>
<evidence type="ECO:0000256" key="7">
    <source>
        <dbReference type="ARBA" id="ARBA00023136"/>
    </source>
</evidence>
<proteinExistence type="inferred from homology"/>
<dbReference type="EMBL" id="LQNU01000053">
    <property type="protein sequence ID" value="KZE81229.1"/>
    <property type="molecule type" value="Genomic_DNA"/>
</dbReference>
<dbReference type="InterPro" id="IPR038076">
    <property type="entry name" value="MgtE_N_sf"/>
</dbReference>
<dbReference type="Pfam" id="PF00571">
    <property type="entry name" value="CBS"/>
    <property type="match status" value="2"/>
</dbReference>
<comment type="function">
    <text evidence="9">Acts as a magnesium transporter.</text>
</comment>
<dbReference type="SMART" id="SM00924">
    <property type="entry name" value="MgtE_N"/>
    <property type="match status" value="1"/>
</dbReference>
<dbReference type="Pfam" id="PF03448">
    <property type="entry name" value="MgtE_N"/>
    <property type="match status" value="1"/>
</dbReference>
<keyword evidence="8" id="KW-0129">CBS domain</keyword>
<dbReference type="InterPro" id="IPR001734">
    <property type="entry name" value="Na/solute_symporter"/>
</dbReference>
<keyword evidence="5 9" id="KW-0460">Magnesium</keyword>
<gene>
    <name evidence="11" type="ORF">AV926_08025</name>
</gene>
<dbReference type="SUPFAM" id="SSF161093">
    <property type="entry name" value="MgtE membrane domain-like"/>
    <property type="match status" value="1"/>
</dbReference>
<dbReference type="InterPro" id="IPR006667">
    <property type="entry name" value="SLC41_membr_dom"/>
</dbReference>
<feature type="transmembrane region" description="Helical" evidence="9">
    <location>
        <begin position="435"/>
        <end position="462"/>
    </location>
</feature>
<evidence type="ECO:0000256" key="3">
    <source>
        <dbReference type="ARBA" id="ARBA00022448"/>
    </source>
</evidence>
<dbReference type="SUPFAM" id="SSF54631">
    <property type="entry name" value="CBS-domain pair"/>
    <property type="match status" value="1"/>
</dbReference>
<dbReference type="InterPro" id="IPR006669">
    <property type="entry name" value="MgtE_transporter"/>
</dbReference>
<evidence type="ECO:0000256" key="1">
    <source>
        <dbReference type="ARBA" id="ARBA00004141"/>
    </source>
</evidence>
<dbReference type="GO" id="GO:0005886">
    <property type="term" value="C:plasma membrane"/>
    <property type="evidence" value="ECO:0007669"/>
    <property type="project" value="UniProtKB-SubCell"/>
</dbReference>
<dbReference type="Gene3D" id="3.10.580.10">
    <property type="entry name" value="CBS-domain"/>
    <property type="match status" value="1"/>
</dbReference>
<feature type="domain" description="CBS" evidence="10">
    <location>
        <begin position="205"/>
        <end position="261"/>
    </location>
</feature>
<evidence type="ECO:0000313" key="11">
    <source>
        <dbReference type="EMBL" id="KZE81229.1"/>
    </source>
</evidence>
<keyword evidence="9" id="KW-1003">Cell membrane</keyword>
<dbReference type="NCBIfam" id="TIGR00400">
    <property type="entry name" value="mgtE"/>
    <property type="match status" value="1"/>
</dbReference>
<dbReference type="PROSITE" id="PS50283">
    <property type="entry name" value="NA_SOLUT_SYMP_3"/>
    <property type="match status" value="1"/>
</dbReference>
<dbReference type="Pfam" id="PF01769">
    <property type="entry name" value="MgtE"/>
    <property type="match status" value="1"/>
</dbReference>
<dbReference type="AlphaFoldDB" id="A0A161S7U8"/>
<evidence type="ECO:0000256" key="8">
    <source>
        <dbReference type="PROSITE-ProRule" id="PRU00703"/>
    </source>
</evidence>
<comment type="caution">
    <text evidence="9">Lacks conserved residue(s) required for the propagation of feature annotation.</text>
</comment>
<dbReference type="CDD" id="cd04606">
    <property type="entry name" value="CBS_pair_Mg_transporter"/>
    <property type="match status" value="1"/>
</dbReference>
<dbReference type="GO" id="GO:0015095">
    <property type="term" value="F:magnesium ion transmembrane transporter activity"/>
    <property type="evidence" value="ECO:0007669"/>
    <property type="project" value="UniProtKB-UniRule"/>
</dbReference>
<comment type="similarity">
    <text evidence="2 9">Belongs to the SLC41A transporter family.</text>
</comment>
<evidence type="ECO:0000256" key="5">
    <source>
        <dbReference type="ARBA" id="ARBA00022842"/>
    </source>
</evidence>
<evidence type="ECO:0000259" key="10">
    <source>
        <dbReference type="PROSITE" id="PS51371"/>
    </source>
</evidence>
<sequence length="465" mass="51678">MKMHNRDLKNLQKIASDMNSMEKITMVMPVIKKMPIIDVSEVLSLVENDELVVIFNEFTHEEQGEIFAEFPLVKQLSFFQRVSKKLFSKIFEEMPSDARADLFQLMTQQEQVDLLPYLSKPVRENVLSLSSYPADTAGGIMITDFATVSKDMTCFEAIQQVRKDSPSKKTIYYVYVVNSDKTLVGFITLKDLIIAEPDVLVEDELHTEFVFGYLEDTSESVAKKIDKYQLVALPILNDKNQLVGIVTHDEALDVIQAEHTEDMERFMGILSNNEELDYNETSIFGHFKKRVFWLVTLAIVGIISGLIIHSYEGALAQMMILALYMPMVADTGGNAGSQSATVVIRALALGQITMKSWIKVLWKETRIALMLSICLGVLAFAKVVFLSWETDIPAAYSLVSIGGVIALALSLQVISSTIIGAILPILVRRFGGDPAVAASPAITTIVDISGLLIYFSLAASFFNLS</sequence>
<comment type="subunit">
    <text evidence="9">Homodimer.</text>
</comment>
<dbReference type="PANTHER" id="PTHR43773">
    <property type="entry name" value="MAGNESIUM TRANSPORTER MGTE"/>
    <property type="match status" value="1"/>
</dbReference>
<reference evidence="11 12" key="1">
    <citation type="submission" date="2016-01" db="EMBL/GenBank/DDBJ databases">
        <title>Whole genome sequencing of Myroides marinus L41.</title>
        <authorList>
            <person name="Hong K.W."/>
        </authorList>
    </citation>
    <scope>NUCLEOTIDE SEQUENCE [LARGE SCALE GENOMIC DNA]</scope>
    <source>
        <strain evidence="11 12">L41</strain>
    </source>
</reference>
<keyword evidence="9" id="KW-0479">Metal-binding</keyword>
<protein>
    <recommendedName>
        <fullName evidence="9">Magnesium transporter MgtE</fullName>
    </recommendedName>
</protein>
<keyword evidence="3 9" id="KW-0813">Transport</keyword>
<feature type="transmembrane region" description="Helical" evidence="9">
    <location>
        <begin position="291"/>
        <end position="311"/>
    </location>
</feature>
<feature type="transmembrane region" description="Helical" evidence="9">
    <location>
        <begin position="367"/>
        <end position="388"/>
    </location>
</feature>
<accession>A0A161S7U8</accession>
<evidence type="ECO:0000256" key="4">
    <source>
        <dbReference type="ARBA" id="ARBA00022692"/>
    </source>
</evidence>
<evidence type="ECO:0000313" key="12">
    <source>
        <dbReference type="Proteomes" id="UP000076630"/>
    </source>
</evidence>